<dbReference type="InterPro" id="IPR036291">
    <property type="entry name" value="NAD(P)-bd_dom_sf"/>
</dbReference>
<keyword evidence="4" id="KW-0520">NAD</keyword>
<gene>
    <name evidence="12" type="ORF">A1Q1_04360</name>
</gene>
<dbReference type="GeneID" id="25987873"/>
<dbReference type="GO" id="GO:0005829">
    <property type="term" value="C:cytosol"/>
    <property type="evidence" value="ECO:0007669"/>
    <property type="project" value="TreeGrafter"/>
</dbReference>
<dbReference type="HOGENOM" id="CLU_011405_5_2_1"/>
<dbReference type="PROSITE" id="PS00331">
    <property type="entry name" value="MALIC_ENZYMES"/>
    <property type="match status" value="1"/>
</dbReference>
<evidence type="ECO:0000256" key="1">
    <source>
        <dbReference type="ARBA" id="ARBA00001936"/>
    </source>
</evidence>
<feature type="binding site" evidence="6">
    <location>
        <position position="471"/>
    </location>
    <ligand>
        <name>(S)-malate</name>
        <dbReference type="ChEBI" id="CHEBI:15589"/>
    </ligand>
</feature>
<reference evidence="12 13" key="1">
    <citation type="journal article" date="2012" name="Eukaryot. Cell">
        <title>Draft genome sequence of CBS 2479, the standard type strain of Trichosporon asahii.</title>
        <authorList>
            <person name="Yang R.Y."/>
            <person name="Li H.T."/>
            <person name="Zhu H."/>
            <person name="Zhou G.P."/>
            <person name="Wang M."/>
            <person name="Wang L."/>
        </authorList>
    </citation>
    <scope>NUCLEOTIDE SEQUENCE [LARGE SCALE GENOMIC DNA]</scope>
    <source>
        <strain evidence="13">ATCC 90039 / CBS 2479 / JCM 2466 / KCTC 7840 / NCYC 2677 / UAMH 7654</strain>
    </source>
</reference>
<evidence type="ECO:0000313" key="12">
    <source>
        <dbReference type="EMBL" id="EJT46890.1"/>
    </source>
</evidence>
<feature type="binding site" evidence="6">
    <location>
        <position position="516"/>
    </location>
    <ligand>
        <name>(S)-malate</name>
        <dbReference type="ChEBI" id="CHEBI:15589"/>
    </ligand>
</feature>
<evidence type="ECO:0000259" key="11">
    <source>
        <dbReference type="SMART" id="SM01274"/>
    </source>
</evidence>
<dbReference type="GO" id="GO:0006108">
    <property type="term" value="P:malate metabolic process"/>
    <property type="evidence" value="ECO:0007669"/>
    <property type="project" value="TreeGrafter"/>
</dbReference>
<evidence type="ECO:0000256" key="9">
    <source>
        <dbReference type="SAM" id="MobiDB-lite"/>
    </source>
</evidence>
<feature type="active site" description="Proton acceptor" evidence="5">
    <location>
        <position position="235"/>
    </location>
</feature>
<feature type="domain" description="Malic enzyme NAD-binding" evidence="10">
    <location>
        <begin position="331"/>
        <end position="585"/>
    </location>
</feature>
<dbReference type="AlphaFoldDB" id="J4U8P9"/>
<dbReference type="GO" id="GO:0005739">
    <property type="term" value="C:mitochondrion"/>
    <property type="evidence" value="ECO:0007669"/>
    <property type="project" value="TreeGrafter"/>
</dbReference>
<evidence type="ECO:0000256" key="7">
    <source>
        <dbReference type="PIRSR" id="PIRSR000106-3"/>
    </source>
</evidence>
<dbReference type="InterPro" id="IPR012301">
    <property type="entry name" value="Malic_N_dom"/>
</dbReference>
<dbReference type="GO" id="GO:0046872">
    <property type="term" value="F:metal ion binding"/>
    <property type="evidence" value="ECO:0007669"/>
    <property type="project" value="UniProtKB-KW"/>
</dbReference>
<evidence type="ECO:0000256" key="6">
    <source>
        <dbReference type="PIRSR" id="PIRSR000106-2"/>
    </source>
</evidence>
<feature type="active site" description="Proton donor" evidence="5">
    <location>
        <position position="148"/>
    </location>
</feature>
<dbReference type="Proteomes" id="UP000002748">
    <property type="component" value="Unassembled WGS sequence"/>
</dbReference>
<evidence type="ECO:0000256" key="8">
    <source>
        <dbReference type="RuleBase" id="RU003426"/>
    </source>
</evidence>
<dbReference type="Gene3D" id="3.40.50.10380">
    <property type="entry name" value="Malic enzyme, N-terminal domain"/>
    <property type="match status" value="1"/>
</dbReference>
<keyword evidence="3 7" id="KW-0479">Metal-binding</keyword>
<evidence type="ECO:0000256" key="3">
    <source>
        <dbReference type="ARBA" id="ARBA00022723"/>
    </source>
</evidence>
<dbReference type="RefSeq" id="XP_014178201.1">
    <property type="nucleotide sequence ID" value="XM_014322726.1"/>
</dbReference>
<dbReference type="InterPro" id="IPR001891">
    <property type="entry name" value="Malic_OxRdtase"/>
</dbReference>
<dbReference type="KEGG" id="tasa:A1Q1_04360"/>
<feature type="region of interest" description="Disordered" evidence="9">
    <location>
        <begin position="52"/>
        <end position="72"/>
    </location>
</feature>
<evidence type="ECO:0000313" key="13">
    <source>
        <dbReference type="Proteomes" id="UP000002748"/>
    </source>
</evidence>
<comment type="similarity">
    <text evidence="2 8">Belongs to the malic enzymes family.</text>
</comment>
<dbReference type="Pfam" id="PF03949">
    <property type="entry name" value="Malic_M"/>
    <property type="match status" value="1"/>
</dbReference>
<evidence type="ECO:0000256" key="2">
    <source>
        <dbReference type="ARBA" id="ARBA00008785"/>
    </source>
</evidence>
<evidence type="ECO:0000259" key="10">
    <source>
        <dbReference type="SMART" id="SM00919"/>
    </source>
</evidence>
<proteinExistence type="inferred from homology"/>
<dbReference type="SUPFAM" id="SSF51735">
    <property type="entry name" value="NAD(P)-binding Rossmann-fold domains"/>
    <property type="match status" value="1"/>
</dbReference>
<dbReference type="OrthoDB" id="5365701at2759"/>
<dbReference type="PRINTS" id="PR00072">
    <property type="entry name" value="MALOXRDTASE"/>
</dbReference>
<name>J4U8P9_TRIAS</name>
<feature type="binding site" evidence="7">
    <location>
        <position position="330"/>
    </location>
    <ligand>
        <name>a divalent metal cation</name>
        <dbReference type="ChEBI" id="CHEBI:60240"/>
    </ligand>
</feature>
<accession>J4U8P9</accession>
<feature type="domain" description="Malic enzyme N-terminal" evidence="11">
    <location>
        <begin position="125"/>
        <end position="321"/>
    </location>
</feature>
<dbReference type="NCBIfam" id="NF010052">
    <property type="entry name" value="PRK13529.1"/>
    <property type="match status" value="1"/>
</dbReference>
<dbReference type="SUPFAM" id="SSF53223">
    <property type="entry name" value="Aminoacid dehydrogenase-like, N-terminal domain"/>
    <property type="match status" value="1"/>
</dbReference>
<keyword evidence="8" id="KW-0560">Oxidoreductase</keyword>
<dbReference type="GO" id="GO:0051287">
    <property type="term" value="F:NAD binding"/>
    <property type="evidence" value="ECO:0007669"/>
    <property type="project" value="InterPro"/>
</dbReference>
<comment type="cofactor">
    <cofactor evidence="1">
        <name>Mn(2+)</name>
        <dbReference type="ChEBI" id="CHEBI:29035"/>
    </cofactor>
</comment>
<dbReference type="VEuPathDB" id="FungiDB:A1Q1_04360"/>
<dbReference type="InterPro" id="IPR037062">
    <property type="entry name" value="Malic_N_dom_sf"/>
</dbReference>
<dbReference type="SMART" id="SM00919">
    <property type="entry name" value="Malic_M"/>
    <property type="match status" value="1"/>
</dbReference>
<feature type="binding site" evidence="7">
    <location>
        <position position="306"/>
    </location>
    <ligand>
        <name>a divalent metal cation</name>
        <dbReference type="ChEBI" id="CHEBI:60240"/>
    </ligand>
</feature>
<protein>
    <recommendedName>
        <fullName evidence="8">Malic enzyme</fullName>
    </recommendedName>
</protein>
<comment type="caution">
    <text evidence="12">The sequence shown here is derived from an EMBL/GenBank/DDBJ whole genome shotgun (WGS) entry which is preliminary data.</text>
</comment>
<comment type="cofactor">
    <cofactor evidence="7">
        <name>Mg(2+)</name>
        <dbReference type="ChEBI" id="CHEBI:18420"/>
    </cofactor>
    <cofactor evidence="7">
        <name>Mn(2+)</name>
        <dbReference type="ChEBI" id="CHEBI:29035"/>
    </cofactor>
    <text evidence="7">Divalent metal cations. Prefers magnesium or manganese.</text>
</comment>
<dbReference type="EMBL" id="ALBS01000272">
    <property type="protein sequence ID" value="EJT46890.1"/>
    <property type="molecule type" value="Genomic_DNA"/>
</dbReference>
<dbReference type="SMART" id="SM01274">
    <property type="entry name" value="malic"/>
    <property type="match status" value="1"/>
</dbReference>
<dbReference type="PANTHER" id="PTHR23406:SF34">
    <property type="entry name" value="NAD-DEPENDENT MALIC ENZYME, MITOCHONDRIAL"/>
    <property type="match status" value="1"/>
</dbReference>
<dbReference type="PANTHER" id="PTHR23406">
    <property type="entry name" value="MALIC ENZYME-RELATED"/>
    <property type="match status" value="1"/>
</dbReference>
<feature type="binding site" evidence="7">
    <location>
        <position position="307"/>
    </location>
    <ligand>
        <name>a divalent metal cation</name>
        <dbReference type="ChEBI" id="CHEBI:60240"/>
    </ligand>
</feature>
<evidence type="ECO:0000256" key="4">
    <source>
        <dbReference type="ARBA" id="ARBA00023027"/>
    </source>
</evidence>
<dbReference type="InterPro" id="IPR015884">
    <property type="entry name" value="Malic_enzyme_CS"/>
</dbReference>
<dbReference type="FunFam" id="3.40.50.10380:FF:000009">
    <property type="entry name" value="NAD-dependent malic enzyme"/>
    <property type="match status" value="1"/>
</dbReference>
<dbReference type="InterPro" id="IPR046346">
    <property type="entry name" value="Aminoacid_DH-like_N_sf"/>
</dbReference>
<sequence>MLRSLSRARPPLRAPTCTRAATYPAHYYNYKSPNDIPIRTNLRGSELLNTPAVTTHHSAPGDTPKANDQLNKGAGFSREERAVFGLEGFLPYDVHSLERQALRAYNQLKKQPSVIQQHAFLASLRDQNQVLFYRLMQDHLKELLGVLYTPGAAQAVAQYSNLFRRPIGCFLSYPNKDGMRAQLLAHLHDINRVADVAMASEDPKETIDLVVVTDAEAILGIGDQGVGGITISTSKSALYTLGAGINPNRILPVMLDVGTNNHALFSDPLYMGWKRTRLRGKVYDDFVDQFVQTCREIFPKAVIHFEDFGMANAYRFMQKYQNQMPFFNDDIQGTGAVTLAALISALKVIKSPLEDQRIVIYGAGSAGMGIANQILDGLMILGGLSREEALKRFCQIAFARPDSDIADWKLENPELPNEAQLIDVVRHVKPTVLIGTSTSRCAFDEEVVKTMYEGTKENGGSGRPIIFPLSNPTELCEVDPIDALNWTDGNALIATGSPFPPVPMPDGKEVPIAQTNNALLYPALGLGAILSGAKVISPAMLMAAVHALASQSPALRDENAALLPDLSDVRTVSVPIASGVIKQAIDEGVATDEEAIKTAKEKSEKDLQKMIADNMWNPVYRPLELVD</sequence>
<dbReference type="GO" id="GO:0004471">
    <property type="term" value="F:malate dehydrogenase (decarboxylating) (NAD+) activity"/>
    <property type="evidence" value="ECO:0007669"/>
    <property type="project" value="TreeGrafter"/>
</dbReference>
<dbReference type="Pfam" id="PF00390">
    <property type="entry name" value="malic"/>
    <property type="match status" value="1"/>
</dbReference>
<organism evidence="12 13">
    <name type="scientific">Trichosporon asahii var. asahii (strain ATCC 90039 / CBS 2479 / JCM 2466 / KCTC 7840 / NBRC 103889/ NCYC 2677 / UAMH 7654)</name>
    <name type="common">Yeast</name>
    <dbReference type="NCBI Taxonomy" id="1186058"/>
    <lineage>
        <taxon>Eukaryota</taxon>
        <taxon>Fungi</taxon>
        <taxon>Dikarya</taxon>
        <taxon>Basidiomycota</taxon>
        <taxon>Agaricomycotina</taxon>
        <taxon>Tremellomycetes</taxon>
        <taxon>Trichosporonales</taxon>
        <taxon>Trichosporonaceae</taxon>
        <taxon>Trichosporon</taxon>
    </lineage>
</organism>
<dbReference type="PIRSF" id="PIRSF000106">
    <property type="entry name" value="ME"/>
    <property type="match status" value="1"/>
</dbReference>
<dbReference type="InterPro" id="IPR012302">
    <property type="entry name" value="Malic_NAD-bd"/>
</dbReference>
<dbReference type="Gene3D" id="3.40.50.720">
    <property type="entry name" value="NAD(P)-binding Rossmann-like Domain"/>
    <property type="match status" value="1"/>
</dbReference>
<evidence type="ECO:0000256" key="5">
    <source>
        <dbReference type="PIRSR" id="PIRSR000106-1"/>
    </source>
</evidence>